<feature type="region of interest" description="Disordered" evidence="1">
    <location>
        <begin position="49"/>
        <end position="75"/>
    </location>
</feature>
<name>A0A2J7ZUF6_9CHLO</name>
<evidence type="ECO:0000313" key="3">
    <source>
        <dbReference type="Proteomes" id="UP000236333"/>
    </source>
</evidence>
<sequence length="75" mass="7507">MRGSGERCCEAEWSICGPQCRQRARAAGRPELPGSGEVAAAKEMGMVQGGGAVGGTAGEGAEERPGQPCGNEMGA</sequence>
<protein>
    <submittedName>
        <fullName evidence="2">Uncharacterized protein</fullName>
    </submittedName>
</protein>
<gene>
    <name evidence="2" type="ORF">TSOC_009988</name>
</gene>
<evidence type="ECO:0000313" key="2">
    <source>
        <dbReference type="EMBL" id="PNH03906.1"/>
    </source>
</evidence>
<reference evidence="2 3" key="1">
    <citation type="journal article" date="2017" name="Mol. Biol. Evol.">
        <title>The 4-celled Tetrabaena socialis nuclear genome reveals the essential components for genetic control of cell number at the origin of multicellularity in the volvocine lineage.</title>
        <authorList>
            <person name="Featherston J."/>
            <person name="Arakaki Y."/>
            <person name="Hanschen E.R."/>
            <person name="Ferris P.J."/>
            <person name="Michod R.E."/>
            <person name="Olson B.J.S.C."/>
            <person name="Nozaki H."/>
            <person name="Durand P.M."/>
        </authorList>
    </citation>
    <scope>NUCLEOTIDE SEQUENCE [LARGE SCALE GENOMIC DNA]</scope>
    <source>
        <strain evidence="2 3">NIES-571</strain>
    </source>
</reference>
<feature type="compositionally biased region" description="Gly residues" evidence="1">
    <location>
        <begin position="49"/>
        <end position="58"/>
    </location>
</feature>
<organism evidence="2 3">
    <name type="scientific">Tetrabaena socialis</name>
    <dbReference type="NCBI Taxonomy" id="47790"/>
    <lineage>
        <taxon>Eukaryota</taxon>
        <taxon>Viridiplantae</taxon>
        <taxon>Chlorophyta</taxon>
        <taxon>core chlorophytes</taxon>
        <taxon>Chlorophyceae</taxon>
        <taxon>CS clade</taxon>
        <taxon>Chlamydomonadales</taxon>
        <taxon>Tetrabaenaceae</taxon>
        <taxon>Tetrabaena</taxon>
    </lineage>
</organism>
<dbReference type="AlphaFoldDB" id="A0A2J7ZUF6"/>
<comment type="caution">
    <text evidence="2">The sequence shown here is derived from an EMBL/GenBank/DDBJ whole genome shotgun (WGS) entry which is preliminary data.</text>
</comment>
<proteinExistence type="predicted"/>
<keyword evidence="3" id="KW-1185">Reference proteome</keyword>
<dbReference type="EMBL" id="PGGS01000447">
    <property type="protein sequence ID" value="PNH03906.1"/>
    <property type="molecule type" value="Genomic_DNA"/>
</dbReference>
<evidence type="ECO:0000256" key="1">
    <source>
        <dbReference type="SAM" id="MobiDB-lite"/>
    </source>
</evidence>
<accession>A0A2J7ZUF6</accession>
<dbReference type="Proteomes" id="UP000236333">
    <property type="component" value="Unassembled WGS sequence"/>
</dbReference>